<feature type="site" description="Raises pKa of active site His" evidence="6">
    <location>
        <position position="148"/>
    </location>
</feature>
<keyword evidence="3 6" id="KW-0658">Purine biosynthesis</keyword>
<feature type="domain" description="Formyl transferase N-terminal" evidence="7">
    <location>
        <begin position="5"/>
        <end position="185"/>
    </location>
</feature>
<dbReference type="OrthoDB" id="9806170at2"/>
<evidence type="ECO:0000256" key="3">
    <source>
        <dbReference type="ARBA" id="ARBA00022755"/>
    </source>
</evidence>
<feature type="binding site" evidence="6">
    <location>
        <position position="68"/>
    </location>
    <ligand>
        <name>(6R)-10-formyltetrahydrofolate</name>
        <dbReference type="ChEBI" id="CHEBI:195366"/>
    </ligand>
</feature>
<evidence type="ECO:0000256" key="5">
    <source>
        <dbReference type="ARBA" id="ARBA00047664"/>
    </source>
</evidence>
<dbReference type="InterPro" id="IPR036477">
    <property type="entry name" value="Formyl_transf_N_sf"/>
</dbReference>
<dbReference type="PROSITE" id="PS00373">
    <property type="entry name" value="GART"/>
    <property type="match status" value="1"/>
</dbReference>
<dbReference type="CDD" id="cd08645">
    <property type="entry name" value="FMT_core_GART"/>
    <property type="match status" value="1"/>
</dbReference>
<dbReference type="InterPro" id="IPR004607">
    <property type="entry name" value="GART"/>
</dbReference>
<feature type="active site" description="Proton donor" evidence="6">
    <location>
        <position position="112"/>
    </location>
</feature>
<comment type="function">
    <text evidence="6">Catalyzes the transfer of a formyl group from 10-formyltetrahydrofolate to 5-phospho-ribosyl-glycinamide (GAR), producing 5-phospho-ribosyl-N-formylglycinamide (FGAR) and tetrahydrofolate.</text>
</comment>
<evidence type="ECO:0000256" key="6">
    <source>
        <dbReference type="HAMAP-Rule" id="MF_01930"/>
    </source>
</evidence>
<dbReference type="InterPro" id="IPR002376">
    <property type="entry name" value="Formyl_transf_N"/>
</dbReference>
<dbReference type="GO" id="GO:0004644">
    <property type="term" value="F:phosphoribosylglycinamide formyltransferase activity"/>
    <property type="evidence" value="ECO:0007669"/>
    <property type="project" value="UniProtKB-UniRule"/>
</dbReference>
<dbReference type="RefSeq" id="WP_109430594.1">
    <property type="nucleotide sequence ID" value="NZ_MPDK01000010.1"/>
</dbReference>
<feature type="binding site" evidence="6">
    <location>
        <begin position="93"/>
        <end position="96"/>
    </location>
    <ligand>
        <name>(6R)-10-formyltetrahydrofolate</name>
        <dbReference type="ChEBI" id="CHEBI:195366"/>
    </ligand>
</feature>
<feature type="binding site" evidence="6">
    <location>
        <begin position="14"/>
        <end position="16"/>
    </location>
    <ligand>
        <name>N(1)-(5-phospho-beta-D-ribosyl)glycinamide</name>
        <dbReference type="ChEBI" id="CHEBI:143788"/>
    </ligand>
</feature>
<name>A0A2U3D8Q8_SULT2</name>
<gene>
    <name evidence="6" type="primary">purN</name>
    <name evidence="8" type="ORF">BM613_07640</name>
</gene>
<dbReference type="GO" id="GO:0005829">
    <property type="term" value="C:cytosol"/>
    <property type="evidence" value="ECO:0007669"/>
    <property type="project" value="TreeGrafter"/>
</dbReference>
<comment type="caution">
    <text evidence="8">The sequence shown here is derived from an EMBL/GenBank/DDBJ whole genome shotgun (WGS) entry which is preliminary data.</text>
</comment>
<reference evidence="8 9" key="1">
    <citation type="submission" date="2016-11" db="EMBL/GenBank/DDBJ databases">
        <title>Comparative genomics of Acidibacillus ferroxidans species.</title>
        <authorList>
            <person name="Oliveira G."/>
            <person name="Nunes G."/>
            <person name="Oliveira R."/>
            <person name="Araujo F."/>
            <person name="Salim A."/>
            <person name="Scholte L."/>
            <person name="Morais D."/>
            <person name="Nancucheo I."/>
            <person name="Johnson D.B."/>
            <person name="Grail B."/>
            <person name="Bittencourt J."/>
            <person name="Valadares R."/>
        </authorList>
    </citation>
    <scope>NUCLEOTIDE SEQUENCE [LARGE SCALE GENOMIC DNA]</scope>
    <source>
        <strain evidence="8 9">Y002</strain>
    </source>
</reference>
<dbReference type="GO" id="GO:0006189">
    <property type="term" value="P:'de novo' IMP biosynthetic process"/>
    <property type="evidence" value="ECO:0007669"/>
    <property type="project" value="UniProtKB-UniRule"/>
</dbReference>
<evidence type="ECO:0000256" key="1">
    <source>
        <dbReference type="ARBA" id="ARBA00005054"/>
    </source>
</evidence>
<dbReference type="PANTHER" id="PTHR43369:SF2">
    <property type="entry name" value="PHOSPHORIBOSYLGLYCINAMIDE FORMYLTRANSFERASE"/>
    <property type="match status" value="1"/>
</dbReference>
<dbReference type="AlphaFoldDB" id="A0A2U3D8Q8"/>
<dbReference type="PANTHER" id="PTHR43369">
    <property type="entry name" value="PHOSPHORIBOSYLGLYCINAMIDE FORMYLTRANSFERASE"/>
    <property type="match status" value="1"/>
</dbReference>
<protein>
    <recommendedName>
        <fullName evidence="6">Phosphoribosylglycinamide formyltransferase</fullName>
        <ecNumber evidence="6">2.1.2.2</ecNumber>
    </recommendedName>
    <alternativeName>
        <fullName evidence="6">5'-phosphoribosylglycinamide transformylase</fullName>
    </alternativeName>
    <alternativeName>
        <fullName evidence="6">GAR transformylase</fullName>
        <shortName evidence="6">GART</shortName>
    </alternativeName>
</protein>
<evidence type="ECO:0000313" key="9">
    <source>
        <dbReference type="Proteomes" id="UP000245380"/>
    </source>
</evidence>
<comment type="similarity">
    <text evidence="4 6">Belongs to the GART family.</text>
</comment>
<sequence length="201" mass="22111">MKRVNIAVFASGQGSNFRRLVEAERAGELGCGHIALLISDKPTCGAVAYATHVGIPCFAHTHQELQGKAQWEQMVLNKLQQEQIGFVVLAGYMKLIGITLIEAYEQRMINLHPSLLPAFKGLNAVEQALAAKVSETGVTVHYVDAQLDAGPILEQVRVPIFETDAVEDVLARVHRAEHELLPRVVKQWCEREIGCHGKGIN</sequence>
<dbReference type="NCBIfam" id="TIGR00639">
    <property type="entry name" value="PurN"/>
    <property type="match status" value="1"/>
</dbReference>
<organism evidence="8 9">
    <name type="scientific">Sulfoacidibacillus thermotolerans</name>
    <name type="common">Acidibacillus sulfuroxidans</name>
    <dbReference type="NCBI Taxonomy" id="1765684"/>
    <lineage>
        <taxon>Bacteria</taxon>
        <taxon>Bacillati</taxon>
        <taxon>Bacillota</taxon>
        <taxon>Bacilli</taxon>
        <taxon>Bacillales</taxon>
        <taxon>Alicyclobacillaceae</taxon>
        <taxon>Sulfoacidibacillus</taxon>
    </lineage>
</organism>
<comment type="pathway">
    <text evidence="1 6">Purine metabolism; IMP biosynthesis via de novo pathway; N(2)-formyl-N(1)-(5-phospho-D-ribosyl)glycinamide from N(1)-(5-phospho-D-ribosyl)glycinamide (10-formyl THF route): step 1/1.</text>
</comment>
<comment type="catalytic activity">
    <reaction evidence="5 6">
        <text>N(1)-(5-phospho-beta-D-ribosyl)glycinamide + (6R)-10-formyltetrahydrofolate = N(2)-formyl-N(1)-(5-phospho-beta-D-ribosyl)glycinamide + (6S)-5,6,7,8-tetrahydrofolate + H(+)</text>
        <dbReference type="Rhea" id="RHEA:15053"/>
        <dbReference type="ChEBI" id="CHEBI:15378"/>
        <dbReference type="ChEBI" id="CHEBI:57453"/>
        <dbReference type="ChEBI" id="CHEBI:143788"/>
        <dbReference type="ChEBI" id="CHEBI:147286"/>
        <dbReference type="ChEBI" id="CHEBI:195366"/>
        <dbReference type="EC" id="2.1.2.2"/>
    </reaction>
</comment>
<evidence type="ECO:0000259" key="7">
    <source>
        <dbReference type="Pfam" id="PF00551"/>
    </source>
</evidence>
<keyword evidence="9" id="KW-1185">Reference proteome</keyword>
<dbReference type="UniPathway" id="UPA00074">
    <property type="reaction ID" value="UER00126"/>
</dbReference>
<accession>A0A2U3D8Q8</accession>
<evidence type="ECO:0000313" key="8">
    <source>
        <dbReference type="EMBL" id="PWI57655.1"/>
    </source>
</evidence>
<dbReference type="SUPFAM" id="SSF53328">
    <property type="entry name" value="Formyltransferase"/>
    <property type="match status" value="1"/>
</dbReference>
<keyword evidence="2 6" id="KW-0808">Transferase</keyword>
<evidence type="ECO:0000256" key="2">
    <source>
        <dbReference type="ARBA" id="ARBA00022679"/>
    </source>
</evidence>
<dbReference type="InterPro" id="IPR001555">
    <property type="entry name" value="GART_AS"/>
</dbReference>
<dbReference type="EC" id="2.1.2.2" evidence="6"/>
<feature type="binding site" evidence="6">
    <location>
        <position position="110"/>
    </location>
    <ligand>
        <name>(6R)-10-formyltetrahydrofolate</name>
        <dbReference type="ChEBI" id="CHEBI:195366"/>
    </ligand>
</feature>
<dbReference type="HAMAP" id="MF_01930">
    <property type="entry name" value="PurN"/>
    <property type="match status" value="1"/>
</dbReference>
<proteinExistence type="inferred from homology"/>
<dbReference type="Pfam" id="PF00551">
    <property type="entry name" value="Formyl_trans_N"/>
    <property type="match status" value="1"/>
</dbReference>
<evidence type="ECO:0000256" key="4">
    <source>
        <dbReference type="ARBA" id="ARBA00038440"/>
    </source>
</evidence>
<dbReference type="EMBL" id="MPDK01000010">
    <property type="protein sequence ID" value="PWI57655.1"/>
    <property type="molecule type" value="Genomic_DNA"/>
</dbReference>
<dbReference type="Gene3D" id="3.40.50.170">
    <property type="entry name" value="Formyl transferase, N-terminal domain"/>
    <property type="match status" value="1"/>
</dbReference>
<dbReference type="Proteomes" id="UP000245380">
    <property type="component" value="Unassembled WGS sequence"/>
</dbReference>